<reference evidence="2 3" key="1">
    <citation type="submission" date="2019-02" db="EMBL/GenBank/DDBJ databases">
        <title>Deep-cultivation of Planctomycetes and their phenomic and genomic characterization uncovers novel biology.</title>
        <authorList>
            <person name="Wiegand S."/>
            <person name="Jogler M."/>
            <person name="Boedeker C."/>
            <person name="Pinto D."/>
            <person name="Vollmers J."/>
            <person name="Rivas-Marin E."/>
            <person name="Kohn T."/>
            <person name="Peeters S.H."/>
            <person name="Heuer A."/>
            <person name="Rast P."/>
            <person name="Oberbeckmann S."/>
            <person name="Bunk B."/>
            <person name="Jeske O."/>
            <person name="Meyerdierks A."/>
            <person name="Storesund J.E."/>
            <person name="Kallscheuer N."/>
            <person name="Luecker S."/>
            <person name="Lage O.M."/>
            <person name="Pohl T."/>
            <person name="Merkel B.J."/>
            <person name="Hornburger P."/>
            <person name="Mueller R.-W."/>
            <person name="Bruemmer F."/>
            <person name="Labrenz M."/>
            <person name="Spormann A.M."/>
            <person name="Op Den Camp H."/>
            <person name="Overmann J."/>
            <person name="Amann R."/>
            <person name="Jetten M.S.M."/>
            <person name="Mascher T."/>
            <person name="Medema M.H."/>
            <person name="Devos D.P."/>
            <person name="Kaster A.-K."/>
            <person name="Ovreas L."/>
            <person name="Rohde M."/>
            <person name="Galperin M.Y."/>
            <person name="Jogler C."/>
        </authorList>
    </citation>
    <scope>NUCLEOTIDE SEQUENCE [LARGE SCALE GENOMIC DNA]</scope>
    <source>
        <strain evidence="2 3">Pla22</strain>
    </source>
</reference>
<organism evidence="2 3">
    <name type="scientific">Rubripirellula amarantea</name>
    <dbReference type="NCBI Taxonomy" id="2527999"/>
    <lineage>
        <taxon>Bacteria</taxon>
        <taxon>Pseudomonadati</taxon>
        <taxon>Planctomycetota</taxon>
        <taxon>Planctomycetia</taxon>
        <taxon>Pirellulales</taxon>
        <taxon>Pirellulaceae</taxon>
        <taxon>Rubripirellula</taxon>
    </lineage>
</organism>
<dbReference type="AlphaFoldDB" id="A0A5C5WBB0"/>
<gene>
    <name evidence="2" type="ORF">Pla22_51490</name>
</gene>
<feature type="transmembrane region" description="Helical" evidence="1">
    <location>
        <begin position="29"/>
        <end position="49"/>
    </location>
</feature>
<keyword evidence="1" id="KW-1133">Transmembrane helix</keyword>
<evidence type="ECO:0000256" key="1">
    <source>
        <dbReference type="SAM" id="Phobius"/>
    </source>
</evidence>
<comment type="caution">
    <text evidence="2">The sequence shown here is derived from an EMBL/GenBank/DDBJ whole genome shotgun (WGS) entry which is preliminary data.</text>
</comment>
<evidence type="ECO:0000313" key="3">
    <source>
        <dbReference type="Proteomes" id="UP000316598"/>
    </source>
</evidence>
<dbReference type="EMBL" id="SJPI01000004">
    <property type="protein sequence ID" value="TWT48148.1"/>
    <property type="molecule type" value="Genomic_DNA"/>
</dbReference>
<evidence type="ECO:0000313" key="2">
    <source>
        <dbReference type="EMBL" id="TWT48148.1"/>
    </source>
</evidence>
<dbReference type="RefSeq" id="WP_242632322.1">
    <property type="nucleotide sequence ID" value="NZ_SJPI01000004.1"/>
</dbReference>
<accession>A0A5C5WBB0</accession>
<protein>
    <submittedName>
        <fullName evidence="2">Uncharacterized protein</fullName>
    </submittedName>
</protein>
<keyword evidence="1" id="KW-0812">Transmembrane</keyword>
<sequence length="208" mass="23082">MTDALSDTTSDLHADKYNDPRAKITRRGIWIGVAVVAVGMLGAAGSIYVRKTKLQKTTEFWGVDTITGLQLAERIELLPLGAETFRTVELTATPGLGHLRHALLDERSFDWETVETASVESSCGEQATADVDEPLFKLKAPSCVQLRLTDPTANRIETIQLDLNLQSGWVGPSDGSKRVQLTEWVQPKLRNYIATVVNVEEKRYDLRD</sequence>
<name>A0A5C5WBB0_9BACT</name>
<dbReference type="Proteomes" id="UP000316598">
    <property type="component" value="Unassembled WGS sequence"/>
</dbReference>
<proteinExistence type="predicted"/>
<keyword evidence="3" id="KW-1185">Reference proteome</keyword>
<keyword evidence="1" id="KW-0472">Membrane</keyword>